<feature type="active site" evidence="5">
    <location>
        <position position="252"/>
    </location>
</feature>
<dbReference type="PROSITE" id="PS00070">
    <property type="entry name" value="ALDEHYDE_DEHYDR_CYS"/>
    <property type="match status" value="1"/>
</dbReference>
<dbReference type="Gene3D" id="3.40.605.10">
    <property type="entry name" value="Aldehyde Dehydrogenase, Chain A, domain 1"/>
    <property type="match status" value="1"/>
</dbReference>
<evidence type="ECO:0000256" key="4">
    <source>
        <dbReference type="PIRNR" id="PIRNR036492"/>
    </source>
</evidence>
<evidence type="ECO:0000256" key="5">
    <source>
        <dbReference type="PIRSR" id="PIRSR036492-1"/>
    </source>
</evidence>
<comment type="caution">
    <text evidence="9">The sequence shown here is derived from an EMBL/GenBank/DDBJ whole genome shotgun (WGS) entry which is preliminary data.</text>
</comment>
<name>A0A9P6QSE3_9FUNG</name>
<organism evidence="9 10">
    <name type="scientific">Linnemannia gamsii</name>
    <dbReference type="NCBI Taxonomy" id="64522"/>
    <lineage>
        <taxon>Eukaryota</taxon>
        <taxon>Fungi</taxon>
        <taxon>Fungi incertae sedis</taxon>
        <taxon>Mucoromycota</taxon>
        <taxon>Mortierellomycotina</taxon>
        <taxon>Mortierellomycetes</taxon>
        <taxon>Mortierellales</taxon>
        <taxon>Mortierellaceae</taxon>
        <taxon>Linnemannia</taxon>
    </lineage>
</organism>
<sequence>MSELTFTPIDDIPKIVKELRETFLTGLTRPLAYRKEQLKGLHNLIAENEALFKESVYRDLRKPPQELMVGEIGTIRQEAIDAIKHLDQWAAPQYVKTTLLNRMNKPHIRKSPLGTVLIIGAWNLPINLLLAPAVGAIAAGNCVILKPSEVSTHTAALLTTLLPKYLDPRSVRIINGAAAETTVLLEQKFDHMFYTGSGNIGKIIMAAAAKQLTPVTLELGGKSPAFVSKNVDIAVAARRLAWGKLFNTGQACIAPDYLIVERGIEQELVKEMKLAIQEFYGASPQTSQSYGRIINNNHFHRLKRLLDTTRGEIVVGGDSQEDDLYIAPTIVLDVKLDDPLMESEIFGPILPIWVVDTINEGIEYVNRNDQPLALYVYSHDMKLANHILDNTRSGGAVINDSLVQFMVTALPFGGTGPSGIGSYHGKRSFDIFSHERATLVKNLGMQKALAISYPPYTEKKTSWLEWLLFDKVKYPDNAILKGNKKFG</sequence>
<dbReference type="Proteomes" id="UP000823405">
    <property type="component" value="Unassembled WGS sequence"/>
</dbReference>
<dbReference type="GO" id="GO:0006081">
    <property type="term" value="P:aldehyde metabolic process"/>
    <property type="evidence" value="ECO:0007669"/>
    <property type="project" value="InterPro"/>
</dbReference>
<keyword evidence="2 4" id="KW-0560">Oxidoreductase</keyword>
<gene>
    <name evidence="9" type="primary">ALDH3B2_3</name>
    <name evidence="9" type="ORF">BGZ97_007251</name>
</gene>
<feature type="active site" evidence="5 6">
    <location>
        <position position="218"/>
    </location>
</feature>
<dbReference type="GO" id="GO:0005737">
    <property type="term" value="C:cytoplasm"/>
    <property type="evidence" value="ECO:0007669"/>
    <property type="project" value="TreeGrafter"/>
</dbReference>
<feature type="domain" description="Aldehyde dehydrogenase" evidence="8">
    <location>
        <begin position="11"/>
        <end position="434"/>
    </location>
</feature>
<evidence type="ECO:0000256" key="6">
    <source>
        <dbReference type="PROSITE-ProRule" id="PRU10007"/>
    </source>
</evidence>
<reference evidence="9" key="1">
    <citation type="journal article" date="2020" name="Fungal Divers.">
        <title>Resolving the Mortierellaceae phylogeny through synthesis of multi-gene phylogenetics and phylogenomics.</title>
        <authorList>
            <person name="Vandepol N."/>
            <person name="Liber J."/>
            <person name="Desiro A."/>
            <person name="Na H."/>
            <person name="Kennedy M."/>
            <person name="Barry K."/>
            <person name="Grigoriev I.V."/>
            <person name="Miller A.N."/>
            <person name="O'Donnell K."/>
            <person name="Stajich J.E."/>
            <person name="Bonito G."/>
        </authorList>
    </citation>
    <scope>NUCLEOTIDE SEQUENCE</scope>
    <source>
        <strain evidence="9">NVP60</strain>
    </source>
</reference>
<proteinExistence type="inferred from homology"/>
<dbReference type="InterPro" id="IPR016160">
    <property type="entry name" value="Ald_DH_CS_CYS"/>
</dbReference>
<evidence type="ECO:0000256" key="3">
    <source>
        <dbReference type="ARBA" id="ARBA00023027"/>
    </source>
</evidence>
<dbReference type="Pfam" id="PF00171">
    <property type="entry name" value="Aldedh"/>
    <property type="match status" value="1"/>
</dbReference>
<dbReference type="InterPro" id="IPR016161">
    <property type="entry name" value="Ald_DH/histidinol_DH"/>
</dbReference>
<dbReference type="InterPro" id="IPR016162">
    <property type="entry name" value="Ald_DH_N"/>
</dbReference>
<dbReference type="FunFam" id="3.40.605.10:FF:000004">
    <property type="entry name" value="Aldehyde dehydrogenase"/>
    <property type="match status" value="1"/>
</dbReference>
<dbReference type="PROSITE" id="PS00687">
    <property type="entry name" value="ALDEHYDE_DEHYDR_GLU"/>
    <property type="match status" value="1"/>
</dbReference>
<keyword evidence="10" id="KW-1185">Reference proteome</keyword>
<dbReference type="PIRSF" id="PIRSF036492">
    <property type="entry name" value="ALDH"/>
    <property type="match status" value="1"/>
</dbReference>
<evidence type="ECO:0000313" key="10">
    <source>
        <dbReference type="Proteomes" id="UP000823405"/>
    </source>
</evidence>
<dbReference type="InterPro" id="IPR012394">
    <property type="entry name" value="Aldehyde_DH_NAD(P)"/>
</dbReference>
<keyword evidence="3" id="KW-0520">NAD</keyword>
<dbReference type="SUPFAM" id="SSF53720">
    <property type="entry name" value="ALDH-like"/>
    <property type="match status" value="1"/>
</dbReference>
<evidence type="ECO:0000259" key="8">
    <source>
        <dbReference type="Pfam" id="PF00171"/>
    </source>
</evidence>
<dbReference type="InterPro" id="IPR015590">
    <property type="entry name" value="Aldehyde_DH_dom"/>
</dbReference>
<comment type="similarity">
    <text evidence="1 4 7">Belongs to the aldehyde dehydrogenase family.</text>
</comment>
<dbReference type="Gene3D" id="3.40.309.10">
    <property type="entry name" value="Aldehyde Dehydrogenase, Chain A, domain 2"/>
    <property type="match status" value="1"/>
</dbReference>
<dbReference type="GO" id="GO:0004029">
    <property type="term" value="F:aldehyde dehydrogenase (NAD+) activity"/>
    <property type="evidence" value="ECO:0007669"/>
    <property type="project" value="TreeGrafter"/>
</dbReference>
<dbReference type="PANTHER" id="PTHR43570:SF16">
    <property type="entry name" value="ALDEHYDE DEHYDROGENASE TYPE III, ISOFORM Q"/>
    <property type="match status" value="1"/>
</dbReference>
<dbReference type="FunFam" id="3.40.309.10:FF:000003">
    <property type="entry name" value="Aldehyde dehydrogenase"/>
    <property type="match status" value="1"/>
</dbReference>
<dbReference type="InterPro" id="IPR029510">
    <property type="entry name" value="Ald_DH_CS_GLU"/>
</dbReference>
<dbReference type="CDD" id="cd07087">
    <property type="entry name" value="ALDH_F3-13-14_CALDH-like"/>
    <property type="match status" value="1"/>
</dbReference>
<evidence type="ECO:0000256" key="7">
    <source>
        <dbReference type="RuleBase" id="RU003345"/>
    </source>
</evidence>
<protein>
    <recommendedName>
        <fullName evidence="4">Aldehyde dehydrogenase</fullName>
    </recommendedName>
</protein>
<dbReference type="PANTHER" id="PTHR43570">
    <property type="entry name" value="ALDEHYDE DEHYDROGENASE"/>
    <property type="match status" value="1"/>
</dbReference>
<dbReference type="InterPro" id="IPR016163">
    <property type="entry name" value="Ald_DH_C"/>
</dbReference>
<dbReference type="AlphaFoldDB" id="A0A9P6QSE3"/>
<evidence type="ECO:0000256" key="1">
    <source>
        <dbReference type="ARBA" id="ARBA00009986"/>
    </source>
</evidence>
<dbReference type="OrthoDB" id="440325at2759"/>
<dbReference type="EMBL" id="JAAAIN010003212">
    <property type="protein sequence ID" value="KAG0286978.1"/>
    <property type="molecule type" value="Genomic_DNA"/>
</dbReference>
<evidence type="ECO:0000256" key="2">
    <source>
        <dbReference type="ARBA" id="ARBA00023002"/>
    </source>
</evidence>
<accession>A0A9P6QSE3</accession>
<evidence type="ECO:0000313" key="9">
    <source>
        <dbReference type="EMBL" id="KAG0286978.1"/>
    </source>
</evidence>